<evidence type="ECO:0000256" key="2">
    <source>
        <dbReference type="ARBA" id="ARBA00007117"/>
    </source>
</evidence>
<dbReference type="GO" id="GO:0005634">
    <property type="term" value="C:nucleus"/>
    <property type="evidence" value="ECO:0007669"/>
    <property type="project" value="UniProtKB-SubCell"/>
</dbReference>
<dbReference type="GO" id="GO:0006357">
    <property type="term" value="P:regulation of transcription by RNA polymerase II"/>
    <property type="evidence" value="ECO:0007669"/>
    <property type="project" value="TreeGrafter"/>
</dbReference>
<name>A0A164UXL9_9AGAM</name>
<protein>
    <submittedName>
        <fullName evidence="7">Uncharacterized protein</fullName>
    </submittedName>
</protein>
<reference evidence="7 8" key="1">
    <citation type="journal article" date="2016" name="Mol. Biol. Evol.">
        <title>Comparative Genomics of Early-Diverging Mushroom-Forming Fungi Provides Insights into the Origins of Lignocellulose Decay Capabilities.</title>
        <authorList>
            <person name="Nagy L.G."/>
            <person name="Riley R."/>
            <person name="Tritt A."/>
            <person name="Adam C."/>
            <person name="Daum C."/>
            <person name="Floudas D."/>
            <person name="Sun H."/>
            <person name="Yadav J.S."/>
            <person name="Pangilinan J."/>
            <person name="Larsson K.H."/>
            <person name="Matsuura K."/>
            <person name="Barry K."/>
            <person name="Labutti K."/>
            <person name="Kuo R."/>
            <person name="Ohm R.A."/>
            <person name="Bhattacharya S.S."/>
            <person name="Shirouzu T."/>
            <person name="Yoshinaga Y."/>
            <person name="Martin F.M."/>
            <person name="Grigoriev I.V."/>
            <person name="Hibbett D.S."/>
        </authorList>
    </citation>
    <scope>NUCLEOTIDE SEQUENCE [LARGE SCALE GENOMIC DNA]</scope>
    <source>
        <strain evidence="7 8">HHB9708</strain>
    </source>
</reference>
<dbReference type="InterPro" id="IPR012423">
    <property type="entry name" value="Eaf7/MRGBP"/>
</dbReference>
<dbReference type="EMBL" id="KV419406">
    <property type="protein sequence ID" value="KZS93623.1"/>
    <property type="molecule type" value="Genomic_DNA"/>
</dbReference>
<sequence length="92" mass="10713">MDDDEASETTPWLDTVEGEIVFFRASMRARPVGIHRFFHVVCIMDQIRRQTGREVDGDDIWEKFRSMYDLDALEGLVSFSIPLIMQNSDEID</sequence>
<dbReference type="AlphaFoldDB" id="A0A164UXL9"/>
<dbReference type="PANTHER" id="PTHR13581:SF5">
    <property type="entry name" value="MRG_MORF4L-BINDING PROTEIN"/>
    <property type="match status" value="1"/>
</dbReference>
<dbReference type="Proteomes" id="UP000076722">
    <property type="component" value="Unassembled WGS sequence"/>
</dbReference>
<evidence type="ECO:0000256" key="1">
    <source>
        <dbReference type="ARBA" id="ARBA00004123"/>
    </source>
</evidence>
<proteinExistence type="inferred from homology"/>
<evidence type="ECO:0000313" key="7">
    <source>
        <dbReference type="EMBL" id="KZS93623.1"/>
    </source>
</evidence>
<keyword evidence="8" id="KW-1185">Reference proteome</keyword>
<dbReference type="PANTHER" id="PTHR13581">
    <property type="entry name" value="MRG-BINDING PROTEIN"/>
    <property type="match status" value="1"/>
</dbReference>
<dbReference type="OrthoDB" id="5595141at2759"/>
<gene>
    <name evidence="7" type="ORF">SISNIDRAFT_454045</name>
</gene>
<dbReference type="STRING" id="1314777.A0A164UXL9"/>
<evidence type="ECO:0000256" key="6">
    <source>
        <dbReference type="ARBA" id="ARBA00023242"/>
    </source>
</evidence>
<evidence type="ECO:0000256" key="3">
    <source>
        <dbReference type="ARBA" id="ARBA00022853"/>
    </source>
</evidence>
<evidence type="ECO:0000256" key="5">
    <source>
        <dbReference type="ARBA" id="ARBA00023163"/>
    </source>
</evidence>
<organism evidence="7 8">
    <name type="scientific">Sistotremastrum niveocremeum HHB9708</name>
    <dbReference type="NCBI Taxonomy" id="1314777"/>
    <lineage>
        <taxon>Eukaryota</taxon>
        <taxon>Fungi</taxon>
        <taxon>Dikarya</taxon>
        <taxon>Basidiomycota</taxon>
        <taxon>Agaricomycotina</taxon>
        <taxon>Agaricomycetes</taxon>
        <taxon>Sistotremastrales</taxon>
        <taxon>Sistotremastraceae</taxon>
        <taxon>Sertulicium</taxon>
        <taxon>Sertulicium niveocremeum</taxon>
    </lineage>
</organism>
<comment type="subcellular location">
    <subcellularLocation>
        <location evidence="1">Nucleus</location>
    </subcellularLocation>
</comment>
<keyword evidence="3" id="KW-0156">Chromatin regulator</keyword>
<accession>A0A164UXL9</accession>
<keyword evidence="5" id="KW-0804">Transcription</keyword>
<evidence type="ECO:0000256" key="4">
    <source>
        <dbReference type="ARBA" id="ARBA00023015"/>
    </source>
</evidence>
<keyword evidence="6" id="KW-0539">Nucleus</keyword>
<dbReference type="GO" id="GO:0006325">
    <property type="term" value="P:chromatin organization"/>
    <property type="evidence" value="ECO:0007669"/>
    <property type="project" value="UniProtKB-KW"/>
</dbReference>
<comment type="similarity">
    <text evidence="2">Belongs to the EAF7 family.</text>
</comment>
<keyword evidence="4" id="KW-0805">Transcription regulation</keyword>
<dbReference type="GO" id="GO:0035267">
    <property type="term" value="C:NuA4 histone acetyltransferase complex"/>
    <property type="evidence" value="ECO:0007669"/>
    <property type="project" value="TreeGrafter"/>
</dbReference>
<dbReference type="Pfam" id="PF07904">
    <property type="entry name" value="Eaf7"/>
    <property type="match status" value="1"/>
</dbReference>
<evidence type="ECO:0000313" key="8">
    <source>
        <dbReference type="Proteomes" id="UP000076722"/>
    </source>
</evidence>